<sequence length="47" mass="5677">MGKIEDYKIGNSTLKIYSRLPYRLECKFEELIFEMRRNMVGKPTDFD</sequence>
<organism evidence="1">
    <name type="scientific">marine sediment metagenome</name>
    <dbReference type="NCBI Taxonomy" id="412755"/>
    <lineage>
        <taxon>unclassified sequences</taxon>
        <taxon>metagenomes</taxon>
        <taxon>ecological metagenomes</taxon>
    </lineage>
</organism>
<dbReference type="EMBL" id="LAZR01038697">
    <property type="protein sequence ID" value="KKL18876.1"/>
    <property type="molecule type" value="Genomic_DNA"/>
</dbReference>
<dbReference type="AlphaFoldDB" id="A0A0F9DMF5"/>
<comment type="caution">
    <text evidence="1">The sequence shown here is derived from an EMBL/GenBank/DDBJ whole genome shotgun (WGS) entry which is preliminary data.</text>
</comment>
<reference evidence="1" key="1">
    <citation type="journal article" date="2015" name="Nature">
        <title>Complex archaea that bridge the gap between prokaryotes and eukaryotes.</title>
        <authorList>
            <person name="Spang A."/>
            <person name="Saw J.H."/>
            <person name="Jorgensen S.L."/>
            <person name="Zaremba-Niedzwiedzka K."/>
            <person name="Martijn J."/>
            <person name="Lind A.E."/>
            <person name="van Eijk R."/>
            <person name="Schleper C."/>
            <person name="Guy L."/>
            <person name="Ettema T.J."/>
        </authorList>
    </citation>
    <scope>NUCLEOTIDE SEQUENCE</scope>
</reference>
<protein>
    <submittedName>
        <fullName evidence="1">Uncharacterized protein</fullName>
    </submittedName>
</protein>
<gene>
    <name evidence="1" type="ORF">LCGC14_2471150</name>
</gene>
<evidence type="ECO:0000313" key="1">
    <source>
        <dbReference type="EMBL" id="KKL18876.1"/>
    </source>
</evidence>
<proteinExistence type="predicted"/>
<name>A0A0F9DMF5_9ZZZZ</name>
<feature type="non-terminal residue" evidence="1">
    <location>
        <position position="47"/>
    </location>
</feature>
<accession>A0A0F9DMF5</accession>